<dbReference type="EMBL" id="KZ503512">
    <property type="protein sequence ID" value="PKU63174.1"/>
    <property type="molecule type" value="Genomic_DNA"/>
</dbReference>
<organism evidence="2 3">
    <name type="scientific">Dendrobium catenatum</name>
    <dbReference type="NCBI Taxonomy" id="906689"/>
    <lineage>
        <taxon>Eukaryota</taxon>
        <taxon>Viridiplantae</taxon>
        <taxon>Streptophyta</taxon>
        <taxon>Embryophyta</taxon>
        <taxon>Tracheophyta</taxon>
        <taxon>Spermatophyta</taxon>
        <taxon>Magnoliopsida</taxon>
        <taxon>Liliopsida</taxon>
        <taxon>Asparagales</taxon>
        <taxon>Orchidaceae</taxon>
        <taxon>Epidendroideae</taxon>
        <taxon>Malaxideae</taxon>
        <taxon>Dendrobiinae</taxon>
        <taxon>Dendrobium</taxon>
    </lineage>
</organism>
<dbReference type="AlphaFoldDB" id="A0A2I0VIF7"/>
<evidence type="ECO:0000313" key="3">
    <source>
        <dbReference type="Proteomes" id="UP000233837"/>
    </source>
</evidence>
<dbReference type="Proteomes" id="UP000233837">
    <property type="component" value="Unassembled WGS sequence"/>
</dbReference>
<name>A0A2I0VIF7_9ASPA</name>
<feature type="region of interest" description="Disordered" evidence="1">
    <location>
        <begin position="105"/>
        <end position="127"/>
    </location>
</feature>
<accession>A0A2I0VIF7</accession>
<evidence type="ECO:0000313" key="2">
    <source>
        <dbReference type="EMBL" id="PKU63174.1"/>
    </source>
</evidence>
<reference evidence="2 3" key="2">
    <citation type="journal article" date="2017" name="Nature">
        <title>The Apostasia genome and the evolution of orchids.</title>
        <authorList>
            <person name="Zhang G.Q."/>
            <person name="Liu K.W."/>
            <person name="Li Z."/>
            <person name="Lohaus R."/>
            <person name="Hsiao Y.Y."/>
            <person name="Niu S.C."/>
            <person name="Wang J.Y."/>
            <person name="Lin Y.C."/>
            <person name="Xu Q."/>
            <person name="Chen L.J."/>
            <person name="Yoshida K."/>
            <person name="Fujiwara S."/>
            <person name="Wang Z.W."/>
            <person name="Zhang Y.Q."/>
            <person name="Mitsuda N."/>
            <person name="Wang M."/>
            <person name="Liu G.H."/>
            <person name="Pecoraro L."/>
            <person name="Huang H.X."/>
            <person name="Xiao X.J."/>
            <person name="Lin M."/>
            <person name="Wu X.Y."/>
            <person name="Wu W.L."/>
            <person name="Chen Y.Y."/>
            <person name="Chang S.B."/>
            <person name="Sakamoto S."/>
            <person name="Ohme-Takagi M."/>
            <person name="Yagi M."/>
            <person name="Zeng S.J."/>
            <person name="Shen C.Y."/>
            <person name="Yeh C.M."/>
            <person name="Luo Y.B."/>
            <person name="Tsai W.C."/>
            <person name="Van de Peer Y."/>
            <person name="Liu Z.J."/>
        </authorList>
    </citation>
    <scope>NUCLEOTIDE SEQUENCE [LARGE SCALE GENOMIC DNA]</scope>
    <source>
        <tissue evidence="2">The whole plant</tissue>
    </source>
</reference>
<reference evidence="2 3" key="1">
    <citation type="journal article" date="2016" name="Sci. Rep.">
        <title>The Dendrobium catenatum Lindl. genome sequence provides insights into polysaccharide synthase, floral development and adaptive evolution.</title>
        <authorList>
            <person name="Zhang G.Q."/>
            <person name="Xu Q."/>
            <person name="Bian C."/>
            <person name="Tsai W.C."/>
            <person name="Yeh C.M."/>
            <person name="Liu K.W."/>
            <person name="Yoshida K."/>
            <person name="Zhang L.S."/>
            <person name="Chang S.B."/>
            <person name="Chen F."/>
            <person name="Shi Y."/>
            <person name="Su Y.Y."/>
            <person name="Zhang Y.Q."/>
            <person name="Chen L.J."/>
            <person name="Yin Y."/>
            <person name="Lin M."/>
            <person name="Huang H."/>
            <person name="Deng H."/>
            <person name="Wang Z.W."/>
            <person name="Zhu S.L."/>
            <person name="Zhao X."/>
            <person name="Deng C."/>
            <person name="Niu S.C."/>
            <person name="Huang J."/>
            <person name="Wang M."/>
            <person name="Liu G.H."/>
            <person name="Yang H.J."/>
            <person name="Xiao X.J."/>
            <person name="Hsiao Y.Y."/>
            <person name="Wu W.L."/>
            <person name="Chen Y.Y."/>
            <person name="Mitsuda N."/>
            <person name="Ohme-Takagi M."/>
            <person name="Luo Y.B."/>
            <person name="Van de Peer Y."/>
            <person name="Liu Z.J."/>
        </authorList>
    </citation>
    <scope>NUCLEOTIDE SEQUENCE [LARGE SCALE GENOMIC DNA]</scope>
    <source>
        <tissue evidence="2">The whole plant</tissue>
    </source>
</reference>
<proteinExistence type="predicted"/>
<evidence type="ECO:0000256" key="1">
    <source>
        <dbReference type="SAM" id="MobiDB-lite"/>
    </source>
</evidence>
<gene>
    <name evidence="2" type="ORF">MA16_Dca025169</name>
</gene>
<protein>
    <submittedName>
        <fullName evidence="2">Uncharacterized protein</fullName>
    </submittedName>
</protein>
<sequence>MVGGGRRSPPRHPSGRGGGGDSGGLDVRSCVSVRGRNAVDRGGSRADVHSGVGSCERRFSLTGLEGLEEIEADDKRLVYSRVLGTGAVSSIIAGGSQRIDAQEIHSSEELDMGSNAEGGIEAGDRDLSMNDSSDLDEVMEILGGSEAEDFIREVNEGARSLDLIDLIWDTEGLNGATVVSECAVMMDAMEKEEFVSSEGVKVRDETPDAQCTMTIGTEQGDLADLKVEPVVVSKMIDNPVFEPNRIIFTFGNRSHISDLYKALMDGNIQNDKVSLDLLQKFSFVNQVDVKNADHLIRGKNVMAYCNDSPSLVECTPGVWGNASSEALSSKQQAKGVGISRQVKMEVNDIGLASNAWKKSATVQLNLF</sequence>
<feature type="region of interest" description="Disordered" evidence="1">
    <location>
        <begin position="1"/>
        <end position="27"/>
    </location>
</feature>
<keyword evidence="3" id="KW-1185">Reference proteome</keyword>